<organism evidence="2 3">
    <name type="scientific">Lasiosphaeria ovina</name>
    <dbReference type="NCBI Taxonomy" id="92902"/>
    <lineage>
        <taxon>Eukaryota</taxon>
        <taxon>Fungi</taxon>
        <taxon>Dikarya</taxon>
        <taxon>Ascomycota</taxon>
        <taxon>Pezizomycotina</taxon>
        <taxon>Sordariomycetes</taxon>
        <taxon>Sordariomycetidae</taxon>
        <taxon>Sordariales</taxon>
        <taxon>Lasiosphaeriaceae</taxon>
        <taxon>Lasiosphaeria</taxon>
    </lineage>
</organism>
<feature type="compositionally biased region" description="Low complexity" evidence="1">
    <location>
        <begin position="164"/>
        <end position="200"/>
    </location>
</feature>
<keyword evidence="3" id="KW-1185">Reference proteome</keyword>
<evidence type="ECO:0000313" key="2">
    <source>
        <dbReference type="EMBL" id="KAK3364805.1"/>
    </source>
</evidence>
<dbReference type="Proteomes" id="UP001287356">
    <property type="component" value="Unassembled WGS sequence"/>
</dbReference>
<dbReference type="InterPro" id="IPR029062">
    <property type="entry name" value="Class_I_gatase-like"/>
</dbReference>
<protein>
    <submittedName>
        <fullName evidence="2">Uncharacterized protein</fullName>
    </submittedName>
</protein>
<feature type="region of interest" description="Disordered" evidence="1">
    <location>
        <begin position="148"/>
        <end position="218"/>
    </location>
</feature>
<comment type="caution">
    <text evidence="2">The sequence shown here is derived from an EMBL/GenBank/DDBJ whole genome shotgun (WGS) entry which is preliminary data.</text>
</comment>
<proteinExistence type="predicted"/>
<reference evidence="2" key="2">
    <citation type="submission" date="2023-06" db="EMBL/GenBank/DDBJ databases">
        <authorList>
            <consortium name="Lawrence Berkeley National Laboratory"/>
            <person name="Haridas S."/>
            <person name="Hensen N."/>
            <person name="Bonometti L."/>
            <person name="Westerberg I."/>
            <person name="Brannstrom I.O."/>
            <person name="Guillou S."/>
            <person name="Cros-Aarteil S."/>
            <person name="Calhoun S."/>
            <person name="Kuo A."/>
            <person name="Mondo S."/>
            <person name="Pangilinan J."/>
            <person name="Riley R."/>
            <person name="Labutti K."/>
            <person name="Andreopoulos B."/>
            <person name="Lipzen A."/>
            <person name="Chen C."/>
            <person name="Yanf M."/>
            <person name="Daum C."/>
            <person name="Ng V."/>
            <person name="Clum A."/>
            <person name="Steindorff A."/>
            <person name="Ohm R."/>
            <person name="Martin F."/>
            <person name="Silar P."/>
            <person name="Natvig D."/>
            <person name="Lalanne C."/>
            <person name="Gautier V."/>
            <person name="Ament-Velasquez S.L."/>
            <person name="Kruys A."/>
            <person name="Hutchinson M.I."/>
            <person name="Powell A.J."/>
            <person name="Barry K."/>
            <person name="Miller A.N."/>
            <person name="Grigoriev I.V."/>
            <person name="Debuchy R."/>
            <person name="Gladieux P."/>
            <person name="Thoren M.H."/>
            <person name="Johannesson H."/>
        </authorList>
    </citation>
    <scope>NUCLEOTIDE SEQUENCE</scope>
    <source>
        <strain evidence="2">CBS 958.72</strain>
    </source>
</reference>
<evidence type="ECO:0000313" key="3">
    <source>
        <dbReference type="Proteomes" id="UP001287356"/>
    </source>
</evidence>
<dbReference type="AlphaFoldDB" id="A0AAE0JVF4"/>
<dbReference type="Gene3D" id="3.40.50.880">
    <property type="match status" value="1"/>
</dbReference>
<gene>
    <name evidence="2" type="ORF">B0T24DRAFT_712080</name>
</gene>
<sequence length="218" mass="23439">MASKTSAVSDEPIDVLFARQSGFNLLDFAGPLEVLTTAQHDFNDAWELPAFEVTIAGGEPKVVSEQGIIIGSYVSWKEAHERLSNFDANVWAGGTAAITQMMLVDLPFHTLANEATSCTMQQTMHGGVVASAGNEAAEALLQYDRARRERATSGPLRRRRAPQHPHQQQQQHHPHQQQPTPTPTAAAAWGAPSSSPASGADFRCMGAPSSSPVSDDRL</sequence>
<accession>A0AAE0JVF4</accession>
<dbReference type="SUPFAM" id="SSF52317">
    <property type="entry name" value="Class I glutamine amidotransferase-like"/>
    <property type="match status" value="1"/>
</dbReference>
<dbReference type="EMBL" id="JAULSN010000009">
    <property type="protein sequence ID" value="KAK3364805.1"/>
    <property type="molecule type" value="Genomic_DNA"/>
</dbReference>
<evidence type="ECO:0000256" key="1">
    <source>
        <dbReference type="SAM" id="MobiDB-lite"/>
    </source>
</evidence>
<name>A0AAE0JVF4_9PEZI</name>
<feature type="compositionally biased region" description="Polar residues" evidence="1">
    <location>
        <begin position="208"/>
        <end position="218"/>
    </location>
</feature>
<reference evidence="2" key="1">
    <citation type="journal article" date="2023" name="Mol. Phylogenet. Evol.">
        <title>Genome-scale phylogeny and comparative genomics of the fungal order Sordariales.</title>
        <authorList>
            <person name="Hensen N."/>
            <person name="Bonometti L."/>
            <person name="Westerberg I."/>
            <person name="Brannstrom I.O."/>
            <person name="Guillou S."/>
            <person name="Cros-Aarteil S."/>
            <person name="Calhoun S."/>
            <person name="Haridas S."/>
            <person name="Kuo A."/>
            <person name="Mondo S."/>
            <person name="Pangilinan J."/>
            <person name="Riley R."/>
            <person name="LaButti K."/>
            <person name="Andreopoulos B."/>
            <person name="Lipzen A."/>
            <person name="Chen C."/>
            <person name="Yan M."/>
            <person name="Daum C."/>
            <person name="Ng V."/>
            <person name="Clum A."/>
            <person name="Steindorff A."/>
            <person name="Ohm R.A."/>
            <person name="Martin F."/>
            <person name="Silar P."/>
            <person name="Natvig D.O."/>
            <person name="Lalanne C."/>
            <person name="Gautier V."/>
            <person name="Ament-Velasquez S.L."/>
            <person name="Kruys A."/>
            <person name="Hutchinson M.I."/>
            <person name="Powell A.J."/>
            <person name="Barry K."/>
            <person name="Miller A.N."/>
            <person name="Grigoriev I.V."/>
            <person name="Debuchy R."/>
            <person name="Gladieux P."/>
            <person name="Hiltunen Thoren M."/>
            <person name="Johannesson H."/>
        </authorList>
    </citation>
    <scope>NUCLEOTIDE SEQUENCE</scope>
    <source>
        <strain evidence="2">CBS 958.72</strain>
    </source>
</reference>